<dbReference type="GO" id="GO:0103016">
    <property type="term" value="F:tRNA-uridine 2-sulfurtransferase activity"/>
    <property type="evidence" value="ECO:0007669"/>
    <property type="project" value="UniProtKB-EC"/>
</dbReference>
<organism evidence="17 18">
    <name type="scientific">Candidatus Anaerobiospirillum pullicola</name>
    <dbReference type="NCBI Taxonomy" id="2838451"/>
    <lineage>
        <taxon>Bacteria</taxon>
        <taxon>Pseudomonadati</taxon>
        <taxon>Pseudomonadota</taxon>
        <taxon>Gammaproteobacteria</taxon>
        <taxon>Aeromonadales</taxon>
        <taxon>Succinivibrionaceae</taxon>
        <taxon>Anaerobiospirillum</taxon>
    </lineage>
</organism>
<comment type="caution">
    <text evidence="17">The sequence shown here is derived from an EMBL/GenBank/DDBJ whole genome shotgun (WGS) entry which is preliminary data.</text>
</comment>
<accession>A0A948X060</accession>
<dbReference type="Proteomes" id="UP000733611">
    <property type="component" value="Unassembled WGS sequence"/>
</dbReference>
<comment type="caution">
    <text evidence="14">Lacks conserved residue(s) required for the propagation of feature annotation.</text>
</comment>
<dbReference type="FunFam" id="3.40.50.620:FF:000004">
    <property type="entry name" value="tRNA-specific 2-thiouridylase MnmA"/>
    <property type="match status" value="1"/>
</dbReference>
<dbReference type="EMBL" id="JAHLFE010000213">
    <property type="protein sequence ID" value="MBU3845247.1"/>
    <property type="molecule type" value="Genomic_DNA"/>
</dbReference>
<evidence type="ECO:0000256" key="10">
    <source>
        <dbReference type="ARBA" id="ARBA00022840"/>
    </source>
</evidence>
<feature type="active site" description="Nucleophile" evidence="14">
    <location>
        <position position="123"/>
    </location>
</feature>
<dbReference type="SUPFAM" id="SSF52402">
    <property type="entry name" value="Adenine nucleotide alpha hydrolases-like"/>
    <property type="match status" value="1"/>
</dbReference>
<feature type="site" description="Interaction with tRNA" evidence="14">
    <location>
        <position position="378"/>
    </location>
</feature>
<feature type="region of interest" description="Interaction with target base in tRNA" evidence="14">
    <location>
        <begin position="118"/>
        <end position="120"/>
    </location>
</feature>
<feature type="binding site" evidence="14">
    <location>
        <position position="148"/>
    </location>
    <ligand>
        <name>ATP</name>
        <dbReference type="ChEBI" id="CHEBI:30616"/>
    </ligand>
</feature>
<evidence type="ECO:0000259" key="15">
    <source>
        <dbReference type="Pfam" id="PF20258"/>
    </source>
</evidence>
<keyword evidence="10 14" id="KW-0067">ATP-binding</keyword>
<reference evidence="17" key="2">
    <citation type="submission" date="2021-04" db="EMBL/GenBank/DDBJ databases">
        <authorList>
            <person name="Gilroy R."/>
        </authorList>
    </citation>
    <scope>NUCLEOTIDE SEQUENCE</scope>
    <source>
        <strain evidence="17">378</strain>
    </source>
</reference>
<dbReference type="Pfam" id="PF20258">
    <property type="entry name" value="tRNA_Me_trans_C"/>
    <property type="match status" value="1"/>
</dbReference>
<evidence type="ECO:0000256" key="3">
    <source>
        <dbReference type="ARBA" id="ARBA00011949"/>
    </source>
</evidence>
<keyword evidence="5 14" id="KW-0963">Cytoplasm</keyword>
<dbReference type="HAMAP" id="MF_00144">
    <property type="entry name" value="tRNA_thiouridyl_MnmA"/>
    <property type="match status" value="1"/>
</dbReference>
<evidence type="ECO:0000256" key="4">
    <source>
        <dbReference type="ARBA" id="ARBA00013805"/>
    </source>
</evidence>
<dbReference type="Gene3D" id="2.40.30.10">
    <property type="entry name" value="Translation factors"/>
    <property type="match status" value="1"/>
</dbReference>
<sequence length="399" mass="43552">MSNNAAPVLPPDYKFAYDIPYAELKGKKVVVGLSGGVDSSVSAALLKEAGMEVTALFMKNWEEDDTDTVCAAAADREDAAQVCAKLGIELKTINFAAEYWDRVFENFLSEYRAGRTPNPDILCNKEIKFKAFLDYALEDLNADFIATGHYCLRSFDGGLDAPTHLLRGLDPNKDQSYFLHAIGPHKLHKVLFPVGHLLKPQVRALAAERDLITAGKKDSTGICFIGEKRFNQFLKQYLPDAATPGPIVSTDGKVVGEHLGLMYCTIGQRKGLHIGGNKDGTGEAWYVVDKDLKNNALIVAQGHNHPALFSRGLYASQETWIIAPPALPLKCTCKIRYRQPDVQCEVHKVQAQLAGDTAPREVLQVNFTEPVSAVAPGQSVVFYSGSDCLGGAIIETPIK</sequence>
<feature type="region of interest" description="Interaction with tRNA" evidence="14">
    <location>
        <begin position="336"/>
        <end position="337"/>
    </location>
</feature>
<feature type="domain" description="tRNA-specific 2-thiouridylase MnmA-like C-terminal" evidence="15">
    <location>
        <begin position="311"/>
        <end position="394"/>
    </location>
</feature>
<dbReference type="Pfam" id="PF20259">
    <property type="entry name" value="tRNA_Me_trans_M"/>
    <property type="match status" value="1"/>
</dbReference>
<evidence type="ECO:0000256" key="6">
    <source>
        <dbReference type="ARBA" id="ARBA00022555"/>
    </source>
</evidence>
<reference evidence="17" key="1">
    <citation type="journal article" date="2021" name="PeerJ">
        <title>Extensive microbial diversity within the chicken gut microbiome revealed by metagenomics and culture.</title>
        <authorList>
            <person name="Gilroy R."/>
            <person name="Ravi A."/>
            <person name="Getino M."/>
            <person name="Pursley I."/>
            <person name="Horton D.L."/>
            <person name="Alikhan N.F."/>
            <person name="Baker D."/>
            <person name="Gharbi K."/>
            <person name="Hall N."/>
            <person name="Watson M."/>
            <person name="Adriaenssens E.M."/>
            <person name="Foster-Nyarko E."/>
            <person name="Jarju S."/>
            <person name="Secka A."/>
            <person name="Antonio M."/>
            <person name="Oren A."/>
            <person name="Chaudhuri R.R."/>
            <person name="La Ragione R."/>
            <person name="Hildebrand F."/>
            <person name="Pallen M.J."/>
        </authorList>
    </citation>
    <scope>NUCLEOTIDE SEQUENCE</scope>
    <source>
        <strain evidence="17">378</strain>
    </source>
</reference>
<evidence type="ECO:0000259" key="16">
    <source>
        <dbReference type="Pfam" id="PF20259"/>
    </source>
</evidence>
<dbReference type="AlphaFoldDB" id="A0A948X060"/>
<dbReference type="FunFam" id="2.40.30.10:FF:000023">
    <property type="entry name" value="tRNA-specific 2-thiouridylase MnmA"/>
    <property type="match status" value="1"/>
</dbReference>
<comment type="similarity">
    <text evidence="2 14">Belongs to the MnmA/TRMU family.</text>
</comment>
<dbReference type="CDD" id="cd01998">
    <property type="entry name" value="MnmA_TRMU-like"/>
    <property type="match status" value="1"/>
</dbReference>
<feature type="domain" description="tRNA-specific 2-thiouridylase MnmA-like central" evidence="16">
    <location>
        <begin position="232"/>
        <end position="301"/>
    </location>
</feature>
<dbReference type="FunFam" id="2.30.30.280:FF:000001">
    <property type="entry name" value="tRNA-specific 2-thiouridylase MnmA"/>
    <property type="match status" value="1"/>
</dbReference>
<feature type="region of interest" description="Interaction with tRNA" evidence="14">
    <location>
        <begin position="173"/>
        <end position="175"/>
    </location>
</feature>
<evidence type="ECO:0000256" key="11">
    <source>
        <dbReference type="ARBA" id="ARBA00022884"/>
    </source>
</evidence>
<dbReference type="GO" id="GO:0005524">
    <property type="term" value="F:ATP binding"/>
    <property type="evidence" value="ECO:0007669"/>
    <property type="project" value="UniProtKB-KW"/>
</dbReference>
<dbReference type="EC" id="2.8.1.13" evidence="3 14"/>
<dbReference type="GO" id="GO:0005737">
    <property type="term" value="C:cytoplasm"/>
    <property type="evidence" value="ECO:0007669"/>
    <property type="project" value="UniProtKB-SubCell"/>
</dbReference>
<protein>
    <recommendedName>
        <fullName evidence="4 14">tRNA-specific 2-thiouridylase MnmA</fullName>
        <ecNumber evidence="3 14">2.8.1.13</ecNumber>
    </recommendedName>
</protein>
<evidence type="ECO:0000256" key="7">
    <source>
        <dbReference type="ARBA" id="ARBA00022679"/>
    </source>
</evidence>
<dbReference type="InterPro" id="IPR004506">
    <property type="entry name" value="MnmA-like"/>
</dbReference>
<evidence type="ECO:0000256" key="8">
    <source>
        <dbReference type="ARBA" id="ARBA00022694"/>
    </source>
</evidence>
<evidence type="ECO:0000256" key="13">
    <source>
        <dbReference type="ARBA" id="ARBA00051542"/>
    </source>
</evidence>
<keyword evidence="8 14" id="KW-0819">tRNA processing</keyword>
<evidence type="ECO:0000256" key="5">
    <source>
        <dbReference type="ARBA" id="ARBA00022490"/>
    </source>
</evidence>
<feature type="binding site" evidence="14">
    <location>
        <begin position="32"/>
        <end position="39"/>
    </location>
    <ligand>
        <name>ATP</name>
        <dbReference type="ChEBI" id="CHEBI:30616"/>
    </ligand>
</feature>
<gene>
    <name evidence="14 17" type="primary">mnmA</name>
    <name evidence="17" type="ORF">H9847_10375</name>
</gene>
<keyword evidence="11 14" id="KW-0694">RNA-binding</keyword>
<dbReference type="InterPro" id="IPR046885">
    <property type="entry name" value="MnmA-like_C"/>
</dbReference>
<dbReference type="GO" id="GO:0002143">
    <property type="term" value="P:tRNA wobble position uridine thiolation"/>
    <property type="evidence" value="ECO:0007669"/>
    <property type="project" value="TreeGrafter"/>
</dbReference>
<dbReference type="Gene3D" id="3.40.50.620">
    <property type="entry name" value="HUPs"/>
    <property type="match status" value="1"/>
</dbReference>
<comment type="function">
    <text evidence="14">Catalyzes the 2-thiolation of uridine at the wobble position (U34) of tRNA, leading to the formation of s(2)U34.</text>
</comment>
<name>A0A948X060_9GAMM</name>
<dbReference type="NCBIfam" id="NF001138">
    <property type="entry name" value="PRK00143.1"/>
    <property type="match status" value="1"/>
</dbReference>
<feature type="binding site" evidence="14">
    <location>
        <position position="58"/>
    </location>
    <ligand>
        <name>ATP</name>
        <dbReference type="ChEBI" id="CHEBI:30616"/>
    </ligand>
</feature>
<evidence type="ECO:0000256" key="2">
    <source>
        <dbReference type="ARBA" id="ARBA00006191"/>
    </source>
</evidence>
<comment type="catalytic activity">
    <reaction evidence="13 14">
        <text>S-sulfanyl-L-cysteinyl-[protein] + uridine(34) in tRNA + AH2 + ATP = 2-thiouridine(34) in tRNA + L-cysteinyl-[protein] + A + AMP + diphosphate + H(+)</text>
        <dbReference type="Rhea" id="RHEA:47032"/>
        <dbReference type="Rhea" id="RHEA-COMP:10131"/>
        <dbReference type="Rhea" id="RHEA-COMP:11726"/>
        <dbReference type="Rhea" id="RHEA-COMP:11727"/>
        <dbReference type="Rhea" id="RHEA-COMP:11728"/>
        <dbReference type="ChEBI" id="CHEBI:13193"/>
        <dbReference type="ChEBI" id="CHEBI:15378"/>
        <dbReference type="ChEBI" id="CHEBI:17499"/>
        <dbReference type="ChEBI" id="CHEBI:29950"/>
        <dbReference type="ChEBI" id="CHEBI:30616"/>
        <dbReference type="ChEBI" id="CHEBI:33019"/>
        <dbReference type="ChEBI" id="CHEBI:61963"/>
        <dbReference type="ChEBI" id="CHEBI:65315"/>
        <dbReference type="ChEBI" id="CHEBI:87170"/>
        <dbReference type="ChEBI" id="CHEBI:456215"/>
        <dbReference type="EC" id="2.8.1.13"/>
    </reaction>
</comment>
<keyword evidence="6 14" id="KW-0820">tRNA-binding</keyword>
<evidence type="ECO:0000256" key="1">
    <source>
        <dbReference type="ARBA" id="ARBA00004496"/>
    </source>
</evidence>
<dbReference type="GO" id="GO:0000049">
    <property type="term" value="F:tRNA binding"/>
    <property type="evidence" value="ECO:0007669"/>
    <property type="project" value="UniProtKB-KW"/>
</dbReference>
<evidence type="ECO:0000256" key="14">
    <source>
        <dbReference type="HAMAP-Rule" id="MF_00144"/>
    </source>
</evidence>
<evidence type="ECO:0000313" key="18">
    <source>
        <dbReference type="Proteomes" id="UP000733611"/>
    </source>
</evidence>
<dbReference type="InterPro" id="IPR014729">
    <property type="entry name" value="Rossmann-like_a/b/a_fold"/>
</dbReference>
<comment type="subcellular location">
    <subcellularLocation>
        <location evidence="1 14">Cytoplasm</location>
    </subcellularLocation>
</comment>
<evidence type="ECO:0000256" key="9">
    <source>
        <dbReference type="ARBA" id="ARBA00022741"/>
    </source>
</evidence>
<dbReference type="NCBIfam" id="TIGR00420">
    <property type="entry name" value="trmU"/>
    <property type="match status" value="1"/>
</dbReference>
<feature type="site" description="Interaction with tRNA" evidence="14">
    <location>
        <position position="149"/>
    </location>
</feature>
<dbReference type="PANTHER" id="PTHR11933:SF5">
    <property type="entry name" value="MITOCHONDRIAL TRNA-SPECIFIC 2-THIOURIDYLASE 1"/>
    <property type="match status" value="1"/>
</dbReference>
<dbReference type="PANTHER" id="PTHR11933">
    <property type="entry name" value="TRNA 5-METHYLAMINOMETHYL-2-THIOURIDYLATE -METHYLTRANSFERASE"/>
    <property type="match status" value="1"/>
</dbReference>
<keyword evidence="12" id="KW-1015">Disulfide bond</keyword>
<dbReference type="InterPro" id="IPR046884">
    <property type="entry name" value="MnmA-like_central"/>
</dbReference>
<feature type="active site" description="Cysteine persulfide intermediate" evidence="14">
    <location>
        <position position="223"/>
    </location>
</feature>
<keyword evidence="9 14" id="KW-0547">Nucleotide-binding</keyword>
<dbReference type="Pfam" id="PF03054">
    <property type="entry name" value="tRNA_Me_trans"/>
    <property type="match status" value="1"/>
</dbReference>
<evidence type="ECO:0000256" key="12">
    <source>
        <dbReference type="ARBA" id="ARBA00023157"/>
    </source>
</evidence>
<dbReference type="Gene3D" id="2.30.30.280">
    <property type="entry name" value="Adenine nucleotide alpha hydrolases-like domains"/>
    <property type="match status" value="1"/>
</dbReference>
<keyword evidence="7 14" id="KW-0808">Transferase</keyword>
<evidence type="ECO:0000313" key="17">
    <source>
        <dbReference type="EMBL" id="MBU3845247.1"/>
    </source>
</evidence>
<proteinExistence type="inferred from homology"/>
<dbReference type="InterPro" id="IPR023382">
    <property type="entry name" value="MnmA-like_central_sf"/>
</dbReference>